<gene>
    <name evidence="2" type="ORF">M493_07947</name>
</gene>
<dbReference type="EMBL" id="CP006254">
    <property type="protein sequence ID" value="AHA58138.1"/>
    <property type="molecule type" value="Genomic_DNA"/>
</dbReference>
<dbReference type="Proteomes" id="UP000015500">
    <property type="component" value="Chromosome"/>
</dbReference>
<evidence type="ECO:0000256" key="1">
    <source>
        <dbReference type="SAM" id="Phobius"/>
    </source>
</evidence>
<keyword evidence="1" id="KW-0472">Membrane</keyword>
<dbReference type="STRING" id="1921421.M493_07947"/>
<proteinExistence type="predicted"/>
<evidence type="ECO:0000313" key="3">
    <source>
        <dbReference type="Proteomes" id="UP000015500"/>
    </source>
</evidence>
<reference evidence="2 3" key="1">
    <citation type="journal article" date="2014" name="Genome Announc.">
        <title>Complete Genome Sequence of the Thermophilic Polychlorinated Biphenyl Degrader Geobacillus sp. Strain JF8 (NBRC 109937).</title>
        <authorList>
            <person name="Shintani M."/>
            <person name="Ohtsubo Y."/>
            <person name="Fukuda K."/>
            <person name="Hosoyama A."/>
            <person name="Ohji S."/>
            <person name="Yamazoe A."/>
            <person name="Fujita N."/>
            <person name="Nagata Y."/>
            <person name="Tsuda M."/>
            <person name="Hatta T."/>
            <person name="Kimbara K."/>
        </authorList>
    </citation>
    <scope>NUCLEOTIDE SEQUENCE [LARGE SCALE GENOMIC DNA]</scope>
    <source>
        <strain evidence="2 3">JF8</strain>
    </source>
</reference>
<dbReference type="KEGG" id="gjf:M493_07947"/>
<protein>
    <recommendedName>
        <fullName evidence="4">Transmembrane protein</fullName>
    </recommendedName>
</protein>
<keyword evidence="1" id="KW-1133">Transmembrane helix</keyword>
<dbReference type="AlphaFoldDB" id="V5LVQ5"/>
<feature type="transmembrane region" description="Helical" evidence="1">
    <location>
        <begin position="69"/>
        <end position="87"/>
    </location>
</feature>
<evidence type="ECO:0000313" key="2">
    <source>
        <dbReference type="EMBL" id="AHA58138.1"/>
    </source>
</evidence>
<dbReference type="HOGENOM" id="CLU_2464631_0_0_9"/>
<accession>V5LVQ5</accession>
<keyword evidence="3" id="KW-1185">Reference proteome</keyword>
<name>V5LVQ5_GEOG3</name>
<sequence>MSGWRARKKGWRNDRLISLASAKCDRKAKKSCLFASNLVEKRKNVYNGIGMNENDGREKNTMRSMYKKVLYLFFIVVGLTFVVFNYVY</sequence>
<organism evidence="2 3">
    <name type="scientific">Geobacillus genomosp. 3</name>
    <dbReference type="NCBI Taxonomy" id="1921421"/>
    <lineage>
        <taxon>Bacteria</taxon>
        <taxon>Bacillati</taxon>
        <taxon>Bacillota</taxon>
        <taxon>Bacilli</taxon>
        <taxon>Bacillales</taxon>
        <taxon>Anoxybacillaceae</taxon>
        <taxon>Geobacillus</taxon>
    </lineage>
</organism>
<evidence type="ECO:0008006" key="4">
    <source>
        <dbReference type="Google" id="ProtNLM"/>
    </source>
</evidence>
<keyword evidence="1" id="KW-0812">Transmembrane</keyword>